<feature type="chain" id="PRO_5032686271" evidence="1">
    <location>
        <begin position="29"/>
        <end position="220"/>
    </location>
</feature>
<dbReference type="Proteomes" id="UP000564378">
    <property type="component" value="Unassembled WGS sequence"/>
</dbReference>
<dbReference type="InterPro" id="IPR025411">
    <property type="entry name" value="DUF4136"/>
</dbReference>
<dbReference type="Gene3D" id="3.30.160.670">
    <property type="match status" value="1"/>
</dbReference>
<dbReference type="EMBL" id="JACJVJ010000001">
    <property type="protein sequence ID" value="MBC2777536.1"/>
    <property type="molecule type" value="Genomic_DNA"/>
</dbReference>
<evidence type="ECO:0000256" key="1">
    <source>
        <dbReference type="SAM" id="SignalP"/>
    </source>
</evidence>
<dbReference type="RefSeq" id="WP_185800738.1">
    <property type="nucleotide sequence ID" value="NZ_JACJVJ010000001.1"/>
</dbReference>
<comment type="caution">
    <text evidence="3">The sequence shown here is derived from an EMBL/GenBank/DDBJ whole genome shotgun (WGS) entry which is preliminary data.</text>
</comment>
<keyword evidence="4" id="KW-1185">Reference proteome</keyword>
<accession>A0A842HWP6</accession>
<evidence type="ECO:0000313" key="3">
    <source>
        <dbReference type="EMBL" id="MBC2777536.1"/>
    </source>
</evidence>
<proteinExistence type="predicted"/>
<feature type="domain" description="DUF4136" evidence="2">
    <location>
        <begin position="43"/>
        <end position="204"/>
    </location>
</feature>
<keyword evidence="1" id="KW-0732">Signal</keyword>
<feature type="signal peptide" evidence="1">
    <location>
        <begin position="1"/>
        <end position="28"/>
    </location>
</feature>
<dbReference type="Pfam" id="PF13590">
    <property type="entry name" value="DUF4136"/>
    <property type="match status" value="1"/>
</dbReference>
<dbReference type="PROSITE" id="PS51257">
    <property type="entry name" value="PROKAR_LIPOPROTEIN"/>
    <property type="match status" value="1"/>
</dbReference>
<dbReference type="AlphaFoldDB" id="A0A842HWP6"/>
<reference evidence="3 4" key="1">
    <citation type="submission" date="2020-08" db="EMBL/GenBank/DDBJ databases">
        <title>Draft genome sequence of Parasphingopyxis sp. GrpM-11.</title>
        <authorList>
            <person name="Oh J."/>
            <person name="Roh D.-H."/>
        </authorList>
    </citation>
    <scope>NUCLEOTIDE SEQUENCE [LARGE SCALE GENOMIC DNA]</scope>
    <source>
        <strain evidence="3 4">GrpM-11</strain>
    </source>
</reference>
<evidence type="ECO:0000259" key="2">
    <source>
        <dbReference type="Pfam" id="PF13590"/>
    </source>
</evidence>
<name>A0A842HWP6_9SPHN</name>
<organism evidence="3 4">
    <name type="scientific">Parasphingopyxis marina</name>
    <dbReference type="NCBI Taxonomy" id="2761622"/>
    <lineage>
        <taxon>Bacteria</taxon>
        <taxon>Pseudomonadati</taxon>
        <taxon>Pseudomonadota</taxon>
        <taxon>Alphaproteobacteria</taxon>
        <taxon>Sphingomonadales</taxon>
        <taxon>Sphingomonadaceae</taxon>
        <taxon>Parasphingopyxis</taxon>
    </lineage>
</organism>
<sequence>MTIGKRIMVLATPLLLLAIAACTTPFRADVARFQQMPAPSGESFYVQSADPEKASGLEFATYANLVSAELSQFGYRPAATAEDATLVVTMDYSVDNGRDRVVTTPGYSRPYYWGYSPFYSPYYSRLRWRSPFYYGWYDPFFDSGFGRDDVRVYTLYTSELDLRISRTANGEPVFEGRARARSRDDNLTELVPNLIEAMFTGFPGNSGEEVRITVMPREEG</sequence>
<evidence type="ECO:0000313" key="4">
    <source>
        <dbReference type="Proteomes" id="UP000564378"/>
    </source>
</evidence>
<gene>
    <name evidence="3" type="ORF">H6P80_07865</name>
</gene>
<protein>
    <submittedName>
        <fullName evidence="3">DUF4136 domain-containing protein</fullName>
    </submittedName>
</protein>